<keyword evidence="2" id="KW-1185">Reference proteome</keyword>
<reference evidence="1 2" key="1">
    <citation type="journal article" date="2013" name="BMC Genomics">
        <title>Reconstruction of the lipid metabolism for the microalga Monoraphidium neglectum from its genome sequence reveals characteristics suitable for biofuel production.</title>
        <authorList>
            <person name="Bogen C."/>
            <person name="Al-Dilaimi A."/>
            <person name="Albersmeier A."/>
            <person name="Wichmann J."/>
            <person name="Grundmann M."/>
            <person name="Rupp O."/>
            <person name="Lauersen K.J."/>
            <person name="Blifernez-Klassen O."/>
            <person name="Kalinowski J."/>
            <person name="Goesmann A."/>
            <person name="Mussgnug J.H."/>
            <person name="Kruse O."/>
        </authorList>
    </citation>
    <scope>NUCLEOTIDE SEQUENCE [LARGE SCALE GENOMIC DNA]</scope>
    <source>
        <strain evidence="1 2">SAG 48.87</strain>
    </source>
</reference>
<organism evidence="1 2">
    <name type="scientific">Monoraphidium neglectum</name>
    <dbReference type="NCBI Taxonomy" id="145388"/>
    <lineage>
        <taxon>Eukaryota</taxon>
        <taxon>Viridiplantae</taxon>
        <taxon>Chlorophyta</taxon>
        <taxon>core chlorophytes</taxon>
        <taxon>Chlorophyceae</taxon>
        <taxon>CS clade</taxon>
        <taxon>Sphaeropleales</taxon>
        <taxon>Selenastraceae</taxon>
        <taxon>Monoraphidium</taxon>
    </lineage>
</organism>
<evidence type="ECO:0000313" key="2">
    <source>
        <dbReference type="Proteomes" id="UP000054498"/>
    </source>
</evidence>
<dbReference type="InterPro" id="IPR036866">
    <property type="entry name" value="RibonucZ/Hydroxyglut_hydro"/>
</dbReference>
<proteinExistence type="predicted"/>
<dbReference type="Gene3D" id="3.60.15.10">
    <property type="entry name" value="Ribonuclease Z/Hydroxyacylglutathione hydrolase-like"/>
    <property type="match status" value="1"/>
</dbReference>
<dbReference type="PANTHER" id="PTHR23240:SF31">
    <property type="entry name" value="DNA REPAIR METALLO-BETA-LACTAMASE FAMILY PROTEIN"/>
    <property type="match status" value="1"/>
</dbReference>
<dbReference type="AlphaFoldDB" id="A0A0D2N6M6"/>
<dbReference type="OrthoDB" id="550091at2759"/>
<dbReference type="RefSeq" id="XP_013906961.1">
    <property type="nucleotide sequence ID" value="XM_014051507.1"/>
</dbReference>
<gene>
    <name evidence="1" type="ORF">MNEG_0015</name>
</gene>
<dbReference type="GO" id="GO:0003684">
    <property type="term" value="F:damaged DNA binding"/>
    <property type="evidence" value="ECO:0007669"/>
    <property type="project" value="TreeGrafter"/>
</dbReference>
<evidence type="ECO:0000313" key="1">
    <source>
        <dbReference type="EMBL" id="KIZ07942.1"/>
    </source>
</evidence>
<dbReference type="STRING" id="145388.A0A0D2N6M6"/>
<protein>
    <recommendedName>
        <fullName evidence="3">Metallo-beta-lactamase domain-containing protein</fullName>
    </recommendedName>
</protein>
<dbReference type="GeneID" id="25726133"/>
<dbReference type="GO" id="GO:0036297">
    <property type="term" value="P:interstrand cross-link repair"/>
    <property type="evidence" value="ECO:0007669"/>
    <property type="project" value="TreeGrafter"/>
</dbReference>
<dbReference type="KEGG" id="mng:MNEG_0015"/>
<dbReference type="EMBL" id="KK100223">
    <property type="protein sequence ID" value="KIZ07942.1"/>
    <property type="molecule type" value="Genomic_DNA"/>
</dbReference>
<dbReference type="GO" id="GO:0035312">
    <property type="term" value="F:5'-3' DNA exonuclease activity"/>
    <property type="evidence" value="ECO:0007669"/>
    <property type="project" value="TreeGrafter"/>
</dbReference>
<dbReference type="Proteomes" id="UP000054498">
    <property type="component" value="Unassembled WGS sequence"/>
</dbReference>
<dbReference type="SUPFAM" id="SSF56281">
    <property type="entry name" value="Metallo-hydrolase/oxidoreductase"/>
    <property type="match status" value="1"/>
</dbReference>
<sequence>MSDTRSMPAVLPFSVDTWTTETASKAQFLTHAHKDHTVGISQNARHMYCTATTLHLLRIKFPELAAAIDRGDVQVTVLRDPGDSAIGDTLHLWSAGACGGYPYSVTPLFLANHCAGAVMLLFESEVWGSILHTGDCRVTSRQLPDLAAALDELLGEGPHLGLLCLDVTAGGGQDGADTLVCGWAQGSCAVIMLTGALPQL</sequence>
<name>A0A0D2N6M6_9CHLO</name>
<dbReference type="GO" id="GO:0006303">
    <property type="term" value="P:double-strand break repair via nonhomologous end joining"/>
    <property type="evidence" value="ECO:0007669"/>
    <property type="project" value="TreeGrafter"/>
</dbReference>
<dbReference type="PANTHER" id="PTHR23240">
    <property type="entry name" value="DNA CROSS-LINK REPAIR PROTEIN PSO2/SNM1-RELATED"/>
    <property type="match status" value="1"/>
</dbReference>
<evidence type="ECO:0008006" key="3">
    <source>
        <dbReference type="Google" id="ProtNLM"/>
    </source>
</evidence>
<accession>A0A0D2N6M6</accession>